<accession>A0AAV6T3F0</accession>
<reference evidence="5 6" key="1">
    <citation type="journal article" date="2021" name="Sci. Rep.">
        <title>Chromosome anchoring in Senegalese sole (Solea senegalensis) reveals sex-associated markers and genome rearrangements in flatfish.</title>
        <authorList>
            <person name="Guerrero-Cozar I."/>
            <person name="Gomez-Garrido J."/>
            <person name="Berbel C."/>
            <person name="Martinez-Blanch J.F."/>
            <person name="Alioto T."/>
            <person name="Claros M.G."/>
            <person name="Gagnaire P.A."/>
            <person name="Manchado M."/>
        </authorList>
    </citation>
    <scope>NUCLEOTIDE SEQUENCE [LARGE SCALE GENOMIC DNA]</scope>
    <source>
        <strain evidence="5">Sse05_10M</strain>
    </source>
</reference>
<dbReference type="PANTHER" id="PTHR11967">
    <property type="entry name" value="ALPHA-1-ACID GLYCOPROTEIN"/>
    <property type="match status" value="1"/>
</dbReference>
<evidence type="ECO:0000256" key="1">
    <source>
        <dbReference type="ARBA" id="ARBA00004613"/>
    </source>
</evidence>
<evidence type="ECO:0000313" key="5">
    <source>
        <dbReference type="EMBL" id="KAG7523936.1"/>
    </source>
</evidence>
<keyword evidence="6" id="KW-1185">Reference proteome</keyword>
<evidence type="ECO:0000313" key="6">
    <source>
        <dbReference type="Proteomes" id="UP000693946"/>
    </source>
</evidence>
<comment type="subcellular location">
    <subcellularLocation>
        <location evidence="1">Secreted</location>
    </subcellularLocation>
</comment>
<sequence length="213" mass="23927">MICAVKQAVPLLLLLAAATVISTGTDQKCDGVNKMLPKEDLHKIFGHWVLVWSVSDNPHAWDMFPNISSSHVEFRLLADNKTVVFTESNLQNNVSCTVYTANMSINASESDHHRLITESATVHTEEGVQPFNDMGVIDLYESCPDCMVLDYKSNLGRFLLTYKREGHHSDVEALAAAHKHHQLRSECFGYPSHQPFIYDSVSRFCDRKSSVSE</sequence>
<evidence type="ECO:0000256" key="2">
    <source>
        <dbReference type="ARBA" id="ARBA00022525"/>
    </source>
</evidence>
<dbReference type="EMBL" id="JAGKHQ010000001">
    <property type="protein sequence ID" value="KAG7523936.1"/>
    <property type="molecule type" value="Genomic_DNA"/>
</dbReference>
<proteinExistence type="predicted"/>
<keyword evidence="2" id="KW-0964">Secreted</keyword>
<dbReference type="GO" id="GO:0005576">
    <property type="term" value="C:extracellular region"/>
    <property type="evidence" value="ECO:0007669"/>
    <property type="project" value="UniProtKB-SubCell"/>
</dbReference>
<comment type="caution">
    <text evidence="5">The sequence shown here is derived from an EMBL/GenBank/DDBJ whole genome shotgun (WGS) entry which is preliminary data.</text>
</comment>
<gene>
    <name evidence="5" type="ORF">JOB18_004783</name>
</gene>
<evidence type="ECO:0000256" key="4">
    <source>
        <dbReference type="SAM" id="SignalP"/>
    </source>
</evidence>
<dbReference type="Proteomes" id="UP000693946">
    <property type="component" value="Linkage Group LG1"/>
</dbReference>
<organism evidence="5 6">
    <name type="scientific">Solea senegalensis</name>
    <name type="common">Senegalese sole</name>
    <dbReference type="NCBI Taxonomy" id="28829"/>
    <lineage>
        <taxon>Eukaryota</taxon>
        <taxon>Metazoa</taxon>
        <taxon>Chordata</taxon>
        <taxon>Craniata</taxon>
        <taxon>Vertebrata</taxon>
        <taxon>Euteleostomi</taxon>
        <taxon>Actinopterygii</taxon>
        <taxon>Neopterygii</taxon>
        <taxon>Teleostei</taxon>
        <taxon>Neoteleostei</taxon>
        <taxon>Acanthomorphata</taxon>
        <taxon>Carangaria</taxon>
        <taxon>Pleuronectiformes</taxon>
        <taxon>Pleuronectoidei</taxon>
        <taxon>Soleidae</taxon>
        <taxon>Solea</taxon>
    </lineage>
</organism>
<keyword evidence="3 4" id="KW-0732">Signal</keyword>
<dbReference type="PANTHER" id="PTHR11967:SF2">
    <property type="entry name" value="ALPHA-1-ACID GLYCOPROTEIN 1"/>
    <property type="match status" value="1"/>
</dbReference>
<feature type="chain" id="PRO_5043619319" evidence="4">
    <location>
        <begin position="24"/>
        <end position="213"/>
    </location>
</feature>
<dbReference type="AlphaFoldDB" id="A0AAV6T3F0"/>
<name>A0AAV6T3F0_SOLSE</name>
<feature type="signal peptide" evidence="4">
    <location>
        <begin position="1"/>
        <end position="23"/>
    </location>
</feature>
<evidence type="ECO:0000256" key="3">
    <source>
        <dbReference type="ARBA" id="ARBA00022729"/>
    </source>
</evidence>
<protein>
    <submittedName>
        <fullName evidence="5">Uncharacterized protein</fullName>
    </submittedName>
</protein>